<evidence type="ECO:0000313" key="2">
    <source>
        <dbReference type="Proteomes" id="UP000790709"/>
    </source>
</evidence>
<sequence>MDKSRADTLDAQQIHSRPEIPPCRHPCRHPPSRTPSQRLHRPSASIHPRHIAALTLLKLRDDILLPAEPQYAAVSDNIHWEAFSSSAPSNPTAYTPSNPTPDLYNPAARASPVINATPSNIVSAHGSAFFPAAASASGVAGGIAGLPATFTPAASPPPTPSHGAPPPSPHASRAPASSRTTSGSGVRTRLLYPTGDYALVTLALLKLCDDLCLRIELQYAALLDSIHWEAFASSGQSLCSSPAPILTCCRSGPARFVKDARQSIIDLVFDCPPIQESQAPSRKRARDHAKIRNLKKRRLDVDANGNAEEDGIFVRTDIGDESAEVDYGTGVDMEGVLGDLSAGGEQMSSLNPPPPSDSHPHQTDPPPLCLPLGAEPLHKREHHSA</sequence>
<comment type="caution">
    <text evidence="1">The sequence shown here is derived from an EMBL/GenBank/DDBJ whole genome shotgun (WGS) entry which is preliminary data.</text>
</comment>
<reference evidence="1" key="1">
    <citation type="journal article" date="2021" name="New Phytol.">
        <title>Evolutionary innovations through gain and loss of genes in the ectomycorrhizal Boletales.</title>
        <authorList>
            <person name="Wu G."/>
            <person name="Miyauchi S."/>
            <person name="Morin E."/>
            <person name="Kuo A."/>
            <person name="Drula E."/>
            <person name="Varga T."/>
            <person name="Kohler A."/>
            <person name="Feng B."/>
            <person name="Cao Y."/>
            <person name="Lipzen A."/>
            <person name="Daum C."/>
            <person name="Hundley H."/>
            <person name="Pangilinan J."/>
            <person name="Johnson J."/>
            <person name="Barry K."/>
            <person name="LaButti K."/>
            <person name="Ng V."/>
            <person name="Ahrendt S."/>
            <person name="Min B."/>
            <person name="Choi I.G."/>
            <person name="Park H."/>
            <person name="Plett J.M."/>
            <person name="Magnuson J."/>
            <person name="Spatafora J.W."/>
            <person name="Nagy L.G."/>
            <person name="Henrissat B."/>
            <person name="Grigoriev I.V."/>
            <person name="Yang Z.L."/>
            <person name="Xu J."/>
            <person name="Martin F.M."/>
        </authorList>
    </citation>
    <scope>NUCLEOTIDE SEQUENCE</scope>
    <source>
        <strain evidence="1">KUC20120723A-06</strain>
    </source>
</reference>
<keyword evidence="2" id="KW-1185">Reference proteome</keyword>
<proteinExistence type="predicted"/>
<dbReference type="EMBL" id="MU266375">
    <property type="protein sequence ID" value="KAH7926911.1"/>
    <property type="molecule type" value="Genomic_DNA"/>
</dbReference>
<accession>A0ACB8BNS6</accession>
<evidence type="ECO:0000313" key="1">
    <source>
        <dbReference type="EMBL" id="KAH7926911.1"/>
    </source>
</evidence>
<protein>
    <submittedName>
        <fullName evidence="1">Uncharacterized protein</fullName>
    </submittedName>
</protein>
<name>A0ACB8BNS6_9AGAM</name>
<dbReference type="Proteomes" id="UP000790709">
    <property type="component" value="Unassembled WGS sequence"/>
</dbReference>
<organism evidence="1 2">
    <name type="scientific">Leucogyrophana mollusca</name>
    <dbReference type="NCBI Taxonomy" id="85980"/>
    <lineage>
        <taxon>Eukaryota</taxon>
        <taxon>Fungi</taxon>
        <taxon>Dikarya</taxon>
        <taxon>Basidiomycota</taxon>
        <taxon>Agaricomycotina</taxon>
        <taxon>Agaricomycetes</taxon>
        <taxon>Agaricomycetidae</taxon>
        <taxon>Boletales</taxon>
        <taxon>Boletales incertae sedis</taxon>
        <taxon>Leucogyrophana</taxon>
    </lineage>
</organism>
<gene>
    <name evidence="1" type="ORF">BV22DRAFT_1127793</name>
</gene>